<keyword evidence="2" id="KW-0413">Isomerase</keyword>
<feature type="domain" description="Xylose isomerase-like TIM barrel" evidence="1">
    <location>
        <begin position="19"/>
        <end position="273"/>
    </location>
</feature>
<accession>A0A7C4LM40</accession>
<dbReference type="InterPro" id="IPR050312">
    <property type="entry name" value="IolE/XylAMocC-like"/>
</dbReference>
<dbReference type="InterPro" id="IPR036237">
    <property type="entry name" value="Xyl_isomerase-like_sf"/>
</dbReference>
<dbReference type="InterPro" id="IPR013022">
    <property type="entry name" value="Xyl_isomerase-like_TIM-brl"/>
</dbReference>
<protein>
    <submittedName>
        <fullName evidence="2">Sugar phosphate isomerase/epimerase</fullName>
    </submittedName>
</protein>
<evidence type="ECO:0000259" key="1">
    <source>
        <dbReference type="Pfam" id="PF01261"/>
    </source>
</evidence>
<sequence>MRLGYNTNGLAHHRWDDAIALIAAAGYRSVALTIDHHCLDPRSPRWRDDLARMQALLARHQLHCVIETGARFVLDPWRKHQPTLLSDAADDRRRRLAFLLHCLELARELSADAVSFWSGTPASAAAEDVLWQRLCAGCRELADAAEKYSVRLAFEPEPGMFVETCDQFARLADLVGSPRFGLTLDVGHVHCLHDGSIPDRIRQFAGRLFNVHLEDMRRGVHEHLPFGQGTIDFPPIFAALREVAYEFGVHVELSRDSHRAPEALRESIAFLSQWA</sequence>
<comment type="caution">
    <text evidence="2">The sequence shown here is derived from an EMBL/GenBank/DDBJ whole genome shotgun (WGS) entry which is preliminary data.</text>
</comment>
<organism evidence="2">
    <name type="scientific">Schlesneria paludicola</name>
    <dbReference type="NCBI Taxonomy" id="360056"/>
    <lineage>
        <taxon>Bacteria</taxon>
        <taxon>Pseudomonadati</taxon>
        <taxon>Planctomycetota</taxon>
        <taxon>Planctomycetia</taxon>
        <taxon>Planctomycetales</taxon>
        <taxon>Planctomycetaceae</taxon>
        <taxon>Schlesneria</taxon>
    </lineage>
</organism>
<dbReference type="PANTHER" id="PTHR12110:SF52">
    <property type="entry name" value="XYLOSE ISOMERASE"/>
    <property type="match status" value="1"/>
</dbReference>
<dbReference type="EMBL" id="DSVQ01000017">
    <property type="protein sequence ID" value="HGT40502.1"/>
    <property type="molecule type" value="Genomic_DNA"/>
</dbReference>
<dbReference type="PANTHER" id="PTHR12110">
    <property type="entry name" value="HYDROXYPYRUVATE ISOMERASE"/>
    <property type="match status" value="1"/>
</dbReference>
<dbReference type="GO" id="GO:0016853">
    <property type="term" value="F:isomerase activity"/>
    <property type="evidence" value="ECO:0007669"/>
    <property type="project" value="UniProtKB-KW"/>
</dbReference>
<dbReference type="AlphaFoldDB" id="A0A7C4LM40"/>
<name>A0A7C4LM40_9PLAN</name>
<dbReference type="Pfam" id="PF01261">
    <property type="entry name" value="AP_endonuc_2"/>
    <property type="match status" value="1"/>
</dbReference>
<reference evidence="2" key="1">
    <citation type="journal article" date="2020" name="mSystems">
        <title>Genome- and Community-Level Interaction Insights into Carbon Utilization and Element Cycling Functions of Hydrothermarchaeota in Hydrothermal Sediment.</title>
        <authorList>
            <person name="Zhou Z."/>
            <person name="Liu Y."/>
            <person name="Xu W."/>
            <person name="Pan J."/>
            <person name="Luo Z.H."/>
            <person name="Li M."/>
        </authorList>
    </citation>
    <scope>NUCLEOTIDE SEQUENCE [LARGE SCALE GENOMIC DNA]</scope>
    <source>
        <strain evidence="2">SpSt-508</strain>
    </source>
</reference>
<dbReference type="SUPFAM" id="SSF51658">
    <property type="entry name" value="Xylose isomerase-like"/>
    <property type="match status" value="1"/>
</dbReference>
<gene>
    <name evidence="2" type="ORF">ENS64_14755</name>
</gene>
<evidence type="ECO:0000313" key="2">
    <source>
        <dbReference type="EMBL" id="HGT40502.1"/>
    </source>
</evidence>
<dbReference type="Gene3D" id="3.20.20.150">
    <property type="entry name" value="Divalent-metal-dependent TIM barrel enzymes"/>
    <property type="match status" value="1"/>
</dbReference>
<proteinExistence type="predicted"/>